<protein>
    <submittedName>
        <fullName evidence="1">Uncharacterized protein</fullName>
    </submittedName>
</protein>
<organism evidence="1 2">
    <name type="scientific">Kingdonia uniflora</name>
    <dbReference type="NCBI Taxonomy" id="39325"/>
    <lineage>
        <taxon>Eukaryota</taxon>
        <taxon>Viridiplantae</taxon>
        <taxon>Streptophyta</taxon>
        <taxon>Embryophyta</taxon>
        <taxon>Tracheophyta</taxon>
        <taxon>Spermatophyta</taxon>
        <taxon>Magnoliopsida</taxon>
        <taxon>Ranunculales</taxon>
        <taxon>Circaeasteraceae</taxon>
        <taxon>Kingdonia</taxon>
    </lineage>
</organism>
<gene>
    <name evidence="1" type="ORF">GIB67_008725</name>
</gene>
<comment type="caution">
    <text evidence="1">The sequence shown here is derived from an EMBL/GenBank/DDBJ whole genome shotgun (WGS) entry which is preliminary data.</text>
</comment>
<name>A0A7J7NGL1_9MAGN</name>
<accession>A0A7J7NGL1</accession>
<keyword evidence="2" id="KW-1185">Reference proteome</keyword>
<evidence type="ECO:0000313" key="2">
    <source>
        <dbReference type="Proteomes" id="UP000541444"/>
    </source>
</evidence>
<sequence length="56" mass="6547">MRDVQVVEMKEAKHASLKDSKRLVKEIVENQELKKKFSTMIVDDYFCEASRASKEV</sequence>
<dbReference type="AlphaFoldDB" id="A0A7J7NGL1"/>
<dbReference type="Proteomes" id="UP000541444">
    <property type="component" value="Unassembled WGS sequence"/>
</dbReference>
<evidence type="ECO:0000313" key="1">
    <source>
        <dbReference type="EMBL" id="KAF6166297.1"/>
    </source>
</evidence>
<dbReference type="EMBL" id="JACGCM010000802">
    <property type="protein sequence ID" value="KAF6166297.1"/>
    <property type="molecule type" value="Genomic_DNA"/>
</dbReference>
<reference evidence="1 2" key="1">
    <citation type="journal article" date="2020" name="IScience">
        <title>Genome Sequencing of the Endangered Kingdonia uniflora (Circaeasteraceae, Ranunculales) Reveals Potential Mechanisms of Evolutionary Specialization.</title>
        <authorList>
            <person name="Sun Y."/>
            <person name="Deng T."/>
            <person name="Zhang A."/>
            <person name="Moore M.J."/>
            <person name="Landis J.B."/>
            <person name="Lin N."/>
            <person name="Zhang H."/>
            <person name="Zhang X."/>
            <person name="Huang J."/>
            <person name="Zhang X."/>
            <person name="Sun H."/>
            <person name="Wang H."/>
        </authorList>
    </citation>
    <scope>NUCLEOTIDE SEQUENCE [LARGE SCALE GENOMIC DNA]</scope>
    <source>
        <strain evidence="1">TB1705</strain>
        <tissue evidence="1">Leaf</tissue>
    </source>
</reference>
<proteinExistence type="predicted"/>